<dbReference type="RefSeq" id="WP_060567547.1">
    <property type="nucleotide sequence ID" value="NZ_CP040006.1"/>
</dbReference>
<gene>
    <name evidence="1" type="ORF">APY09_09330</name>
</gene>
<evidence type="ECO:0000313" key="2">
    <source>
        <dbReference type="Proteomes" id="UP000054686"/>
    </source>
</evidence>
<proteinExistence type="predicted"/>
<dbReference type="OrthoDB" id="4942015at2"/>
<name>A0A0V8RQ12_9ACTO</name>
<comment type="caution">
    <text evidence="1">The sequence shown here is derived from an EMBL/GenBank/DDBJ whole genome shotgun (WGS) entry which is preliminary data.</text>
</comment>
<accession>A0A0V8RQ12</accession>
<reference evidence="1 2" key="1">
    <citation type="submission" date="2015-10" db="EMBL/GenBank/DDBJ databases">
        <title>Draft Genome of Actinomyces odontolyticus subsp. actinosynbacter strain XH001.</title>
        <authorList>
            <person name="Mclean J.S."/>
            <person name="He X."/>
        </authorList>
    </citation>
    <scope>NUCLEOTIDE SEQUENCE [LARGE SCALE GENOMIC DNA]</scope>
    <source>
        <strain evidence="1 2">XH001</strain>
    </source>
</reference>
<dbReference type="Proteomes" id="UP000054686">
    <property type="component" value="Unassembled WGS sequence"/>
</dbReference>
<sequence>MREQTPVVRLLQDIFDLVSSVFGSKEPYPRPVSAVELALEDARTDHLHDFRDEAMKALLPNWEDEEE</sequence>
<dbReference type="EMBL" id="LLVT01000004">
    <property type="protein sequence ID" value="KSW10197.1"/>
    <property type="molecule type" value="Genomic_DNA"/>
</dbReference>
<evidence type="ECO:0000313" key="1">
    <source>
        <dbReference type="EMBL" id="KSW10197.1"/>
    </source>
</evidence>
<dbReference type="AlphaFoldDB" id="A0A0V8RQ12"/>
<protein>
    <submittedName>
        <fullName evidence="1">Uncharacterized protein</fullName>
    </submittedName>
</protein>
<organism evidence="1 2">
    <name type="scientific">Schaalia odontolytica</name>
    <dbReference type="NCBI Taxonomy" id="1660"/>
    <lineage>
        <taxon>Bacteria</taxon>
        <taxon>Bacillati</taxon>
        <taxon>Actinomycetota</taxon>
        <taxon>Actinomycetes</taxon>
        <taxon>Actinomycetales</taxon>
        <taxon>Actinomycetaceae</taxon>
        <taxon>Schaalia</taxon>
    </lineage>
</organism>